<dbReference type="InterPro" id="IPR004304">
    <property type="entry name" value="FmdA_AmdA"/>
</dbReference>
<accession>A0A932HXV8</accession>
<sequence>MARHELIAGPDTVHWGYYDAGLPPLMTIDSGDTLVVGTESGRKEHVEKVGSRASEALRAILEKIPQGPGPHMMTGPVAVRGARPGDALEIRIKDIQPRYDWGYNQFHPLAGGLPADFPYTVKRIVDIDLGRRTCGWGAGVNVPLAPFFGNIGVAPLPAMGQVPSMPPGAWGGNLDNKELVAGTVLYLPVFNEGARLSVGDGHGCQGDGECCLTAVETGLMGTFEVRLRKDLKLKSPRAETPTHHILMGFDPILDNAAKMALRETISFLGELRGMGRDDAYTLCSLAVDLRVTQIVNGYKGVHAMLPKAVVG</sequence>
<dbReference type="Pfam" id="PF03069">
    <property type="entry name" value="FmdA_AmdA"/>
    <property type="match status" value="2"/>
</dbReference>
<dbReference type="Gene3D" id="3.10.28.20">
    <property type="entry name" value="Acetamidase/Formamidase-like domains"/>
    <property type="match status" value="1"/>
</dbReference>
<dbReference type="PANTHER" id="PTHR31891">
    <property type="entry name" value="FORMAMIDASE C869.04-RELATED"/>
    <property type="match status" value="1"/>
</dbReference>
<evidence type="ECO:0000313" key="1">
    <source>
        <dbReference type="EMBL" id="MBI3127606.1"/>
    </source>
</evidence>
<dbReference type="EMBL" id="JACPUR010000018">
    <property type="protein sequence ID" value="MBI3127606.1"/>
    <property type="molecule type" value="Genomic_DNA"/>
</dbReference>
<comment type="caution">
    <text evidence="1">The sequence shown here is derived from an EMBL/GenBank/DDBJ whole genome shotgun (WGS) entry which is preliminary data.</text>
</comment>
<organism evidence="1 2">
    <name type="scientific">Tectimicrobiota bacterium</name>
    <dbReference type="NCBI Taxonomy" id="2528274"/>
    <lineage>
        <taxon>Bacteria</taxon>
        <taxon>Pseudomonadati</taxon>
        <taxon>Nitrospinota/Tectimicrobiota group</taxon>
        <taxon>Candidatus Tectimicrobiota</taxon>
    </lineage>
</organism>
<name>A0A932HXV8_UNCTE</name>
<dbReference type="Gene3D" id="2.60.120.580">
    <property type="entry name" value="Acetamidase/Formamidase-like domains"/>
    <property type="match status" value="2"/>
</dbReference>
<dbReference type="GO" id="GO:0016811">
    <property type="term" value="F:hydrolase activity, acting on carbon-nitrogen (but not peptide) bonds, in linear amides"/>
    <property type="evidence" value="ECO:0007669"/>
    <property type="project" value="InterPro"/>
</dbReference>
<reference evidence="1" key="1">
    <citation type="submission" date="2020-07" db="EMBL/GenBank/DDBJ databases">
        <title>Huge and variable diversity of episymbiotic CPR bacteria and DPANN archaea in groundwater ecosystems.</title>
        <authorList>
            <person name="He C.Y."/>
            <person name="Keren R."/>
            <person name="Whittaker M."/>
            <person name="Farag I.F."/>
            <person name="Doudna J."/>
            <person name="Cate J.H.D."/>
            <person name="Banfield J.F."/>
        </authorList>
    </citation>
    <scope>NUCLEOTIDE SEQUENCE</scope>
    <source>
        <strain evidence="1">NC_groundwater_763_Ag_S-0.2um_68_21</strain>
    </source>
</reference>
<dbReference type="SUPFAM" id="SSF141130">
    <property type="entry name" value="Acetamidase/Formamidase-like"/>
    <property type="match status" value="1"/>
</dbReference>
<dbReference type="Proteomes" id="UP000782312">
    <property type="component" value="Unassembled WGS sequence"/>
</dbReference>
<dbReference type="PANTHER" id="PTHR31891:SF1">
    <property type="entry name" value="FORMAMIDASE C869.04-RELATED"/>
    <property type="match status" value="1"/>
</dbReference>
<protein>
    <submittedName>
        <fullName evidence="1">Acetamidase/formamidase family protein</fullName>
    </submittedName>
</protein>
<evidence type="ECO:0000313" key="2">
    <source>
        <dbReference type="Proteomes" id="UP000782312"/>
    </source>
</evidence>
<dbReference type="AlphaFoldDB" id="A0A932HXV8"/>
<proteinExistence type="predicted"/>
<gene>
    <name evidence="1" type="ORF">HYZ11_08395</name>
</gene>